<evidence type="ECO:0000313" key="2">
    <source>
        <dbReference type="Proteomes" id="UP001139089"/>
    </source>
</evidence>
<dbReference type="EMBL" id="JAJOZR010000004">
    <property type="protein sequence ID" value="MCD7109041.1"/>
    <property type="molecule type" value="Genomic_DNA"/>
</dbReference>
<evidence type="ECO:0008006" key="3">
    <source>
        <dbReference type="Google" id="ProtNLM"/>
    </source>
</evidence>
<dbReference type="Gene3D" id="2.160.10.10">
    <property type="entry name" value="Hexapeptide repeat proteins"/>
    <property type="match status" value="2"/>
</dbReference>
<dbReference type="PANTHER" id="PTHR23416">
    <property type="entry name" value="SIALIC ACID SYNTHASE-RELATED"/>
    <property type="match status" value="1"/>
</dbReference>
<protein>
    <recommendedName>
        <fullName evidence="3">Acyltransferase</fullName>
    </recommendedName>
</protein>
<dbReference type="InterPro" id="IPR011004">
    <property type="entry name" value="Trimer_LpxA-like_sf"/>
</dbReference>
<keyword evidence="2" id="KW-1185">Reference proteome</keyword>
<dbReference type="Proteomes" id="UP001139089">
    <property type="component" value="Unassembled WGS sequence"/>
</dbReference>
<dbReference type="RefSeq" id="WP_231813415.1">
    <property type="nucleotide sequence ID" value="NZ_JAJOZR010000004.1"/>
</dbReference>
<reference evidence="1" key="1">
    <citation type="submission" date="2021-12" db="EMBL/GenBank/DDBJ databases">
        <authorList>
            <person name="Li Y."/>
        </authorList>
    </citation>
    <scope>NUCLEOTIDE SEQUENCE</scope>
    <source>
        <strain evidence="1">DKSPLA3</strain>
    </source>
</reference>
<name>A0A9X1NTF4_9HYPH</name>
<evidence type="ECO:0000313" key="1">
    <source>
        <dbReference type="EMBL" id="MCD7109041.1"/>
    </source>
</evidence>
<dbReference type="SUPFAM" id="SSF51161">
    <property type="entry name" value="Trimeric LpxA-like enzymes"/>
    <property type="match status" value="2"/>
</dbReference>
<sequence length="239" mass="25693">MDAFLHRIFAALLRLVGKTYAMSPELPAGFLVHTLMRRLIWLFRALLRGRYKVFIGPGVKMRGGNRIKIGRFSTIGAHCQLDGYGRQGLVLGERVNIGDYTIIGITNHPSQLGKGLRIGSDSGVGQYSYFGALGGIEIGSNVIMGQYVSFHAASHVFDRTDVPIRMQASTDLGIRIDDDVWVGSKATFLDGAHVGAHSVVAAGALVRGTFPPYSVIGGVPAKLLKSRLIEASASEPPTT</sequence>
<gene>
    <name evidence="1" type="ORF">LRX75_08290</name>
</gene>
<organism evidence="1 2">
    <name type="scientific">Rhizobium quercicola</name>
    <dbReference type="NCBI Taxonomy" id="2901226"/>
    <lineage>
        <taxon>Bacteria</taxon>
        <taxon>Pseudomonadati</taxon>
        <taxon>Pseudomonadota</taxon>
        <taxon>Alphaproteobacteria</taxon>
        <taxon>Hyphomicrobiales</taxon>
        <taxon>Rhizobiaceae</taxon>
        <taxon>Rhizobium/Agrobacterium group</taxon>
        <taxon>Rhizobium</taxon>
    </lineage>
</organism>
<dbReference type="CDD" id="cd04647">
    <property type="entry name" value="LbH_MAT_like"/>
    <property type="match status" value="1"/>
</dbReference>
<dbReference type="AlphaFoldDB" id="A0A9X1NTF4"/>
<dbReference type="InterPro" id="IPR051159">
    <property type="entry name" value="Hexapeptide_acetyltransf"/>
</dbReference>
<comment type="caution">
    <text evidence="1">The sequence shown here is derived from an EMBL/GenBank/DDBJ whole genome shotgun (WGS) entry which is preliminary data.</text>
</comment>
<proteinExistence type="predicted"/>
<accession>A0A9X1NTF4</accession>